<dbReference type="Pfam" id="PF00159">
    <property type="entry name" value="Hormone_3"/>
    <property type="match status" value="1"/>
</dbReference>
<dbReference type="PANTHER" id="PTHR10533">
    <property type="entry name" value="NEUROPEPTIDE Y/PANCREATIC HORMONE/PEPTIDE YY"/>
    <property type="match status" value="1"/>
</dbReference>
<evidence type="ECO:0000256" key="2">
    <source>
        <dbReference type="ARBA" id="ARBA00010022"/>
    </source>
</evidence>
<sequence>MFDYILYLQMANILRPWLILVALLVCVLVSLGTFADAYPPKPVSPDNNAPPEEWARYNTALRHYINLITRQRYGKRSSPESAMAWLLFGDESEGDLTPRSEGSDLW</sequence>
<dbReference type="InterPro" id="IPR001955">
    <property type="entry name" value="Pancreatic_hormone-like"/>
</dbReference>
<dbReference type="OMA" id="EEWAKYH"/>
<evidence type="ECO:0000256" key="1">
    <source>
        <dbReference type="ARBA" id="ARBA00004613"/>
    </source>
</evidence>
<evidence type="ECO:0000256" key="3">
    <source>
        <dbReference type="ARBA" id="ARBA00022525"/>
    </source>
</evidence>
<dbReference type="GO" id="GO:0005615">
    <property type="term" value="C:extracellular space"/>
    <property type="evidence" value="ECO:0007669"/>
    <property type="project" value="TreeGrafter"/>
</dbReference>
<dbReference type="AlphaFoldDB" id="A0A673YB75"/>
<protein>
    <submittedName>
        <fullName evidence="5">Peptide Y-like</fullName>
    </submittedName>
</protein>
<dbReference type="PRINTS" id="PR00278">
    <property type="entry name" value="PANCHORMONE"/>
</dbReference>
<reference evidence="5" key="1">
    <citation type="submission" date="2025-08" db="UniProtKB">
        <authorList>
            <consortium name="Ensembl"/>
        </authorList>
    </citation>
    <scope>IDENTIFICATION</scope>
</reference>
<proteinExistence type="inferred from homology"/>
<dbReference type="Ensembl" id="ENSSTUT00000033145.1">
    <property type="protein sequence ID" value="ENSSTUP00000031709.1"/>
    <property type="gene ID" value="ENSSTUG00000013658.1"/>
</dbReference>
<evidence type="ECO:0000256" key="4">
    <source>
        <dbReference type="RuleBase" id="RU000656"/>
    </source>
</evidence>
<dbReference type="PANTHER" id="PTHR10533:SF14">
    <property type="entry name" value="PEPTIDE YY-RELATED"/>
    <property type="match status" value="1"/>
</dbReference>
<dbReference type="Proteomes" id="UP000472277">
    <property type="component" value="Chromosome 10"/>
</dbReference>
<dbReference type="GO" id="GO:0005184">
    <property type="term" value="F:neuropeptide hormone activity"/>
    <property type="evidence" value="ECO:0007669"/>
    <property type="project" value="TreeGrafter"/>
</dbReference>
<dbReference type="GO" id="GO:0007218">
    <property type="term" value="P:neuropeptide signaling pathway"/>
    <property type="evidence" value="ECO:0007669"/>
    <property type="project" value="TreeGrafter"/>
</dbReference>
<keyword evidence="6" id="KW-1185">Reference proteome</keyword>
<dbReference type="Gene3D" id="6.10.250.900">
    <property type="match status" value="1"/>
</dbReference>
<evidence type="ECO:0000313" key="6">
    <source>
        <dbReference type="Proteomes" id="UP000472277"/>
    </source>
</evidence>
<comment type="subcellular location">
    <subcellularLocation>
        <location evidence="1">Secreted</location>
    </subcellularLocation>
</comment>
<evidence type="ECO:0000313" key="5">
    <source>
        <dbReference type="Ensembl" id="ENSSTUP00000031709.1"/>
    </source>
</evidence>
<dbReference type="PROSITE" id="PS00265">
    <property type="entry name" value="PANCREATIC_HORMONE_1"/>
    <property type="match status" value="1"/>
</dbReference>
<comment type="similarity">
    <text evidence="2 4">Belongs to the NPY family.</text>
</comment>
<dbReference type="GO" id="GO:0007631">
    <property type="term" value="P:feeding behavior"/>
    <property type="evidence" value="ECO:0007669"/>
    <property type="project" value="TreeGrafter"/>
</dbReference>
<reference evidence="5" key="2">
    <citation type="submission" date="2025-09" db="UniProtKB">
        <authorList>
            <consortium name="Ensembl"/>
        </authorList>
    </citation>
    <scope>IDENTIFICATION</scope>
</reference>
<dbReference type="GO" id="GO:0031841">
    <property type="term" value="F:neuropeptide Y receptor binding"/>
    <property type="evidence" value="ECO:0007669"/>
    <property type="project" value="TreeGrafter"/>
</dbReference>
<dbReference type="SMART" id="SM00309">
    <property type="entry name" value="PAH"/>
    <property type="match status" value="1"/>
</dbReference>
<name>A0A673YB75_SALTR</name>
<dbReference type="InterPro" id="IPR020392">
    <property type="entry name" value="Pancreatic_hormone-like_CS"/>
</dbReference>
<dbReference type="CDD" id="cd00126">
    <property type="entry name" value="PAH"/>
    <property type="match status" value="1"/>
</dbReference>
<organism evidence="5 6">
    <name type="scientific">Salmo trutta</name>
    <name type="common">Brown trout</name>
    <dbReference type="NCBI Taxonomy" id="8032"/>
    <lineage>
        <taxon>Eukaryota</taxon>
        <taxon>Metazoa</taxon>
        <taxon>Chordata</taxon>
        <taxon>Craniata</taxon>
        <taxon>Vertebrata</taxon>
        <taxon>Euteleostomi</taxon>
        <taxon>Actinopterygii</taxon>
        <taxon>Neopterygii</taxon>
        <taxon>Teleostei</taxon>
        <taxon>Protacanthopterygii</taxon>
        <taxon>Salmoniformes</taxon>
        <taxon>Salmonidae</taxon>
        <taxon>Salmoninae</taxon>
        <taxon>Salmo</taxon>
    </lineage>
</organism>
<keyword evidence="3" id="KW-0964">Secreted</keyword>
<accession>A0A673YB75</accession>
<gene>
    <name evidence="5" type="primary">LOC115200826</name>
</gene>
<dbReference type="InParanoid" id="A0A673YB75"/>
<dbReference type="GeneTree" id="ENSGT00940000160643"/>
<dbReference type="PROSITE" id="PS50276">
    <property type="entry name" value="PANCREATIC_HORMONE_2"/>
    <property type="match status" value="1"/>
</dbReference>